<protein>
    <submittedName>
        <fullName evidence="2">Uncharacterized protein</fullName>
    </submittedName>
</protein>
<reference evidence="2 3" key="1">
    <citation type="submission" date="2023-11" db="EMBL/GenBank/DDBJ databases">
        <title>Peredibacter starrii A3.12.</title>
        <authorList>
            <person name="Mitchell R.J."/>
        </authorList>
    </citation>
    <scope>NUCLEOTIDE SEQUENCE [LARGE SCALE GENOMIC DNA]</scope>
    <source>
        <strain evidence="2 3">A3.12</strain>
    </source>
</reference>
<sequence length="127" mass="13282">MKALLITLSIFSLLPNAFAYRGGGIRARGGAPLNVNRNINVTRNVNVVGGGWHGYYPAPYHPVATAAVVTGAAVVTAAAIGSIVHSIPPNCINTVVNGVTYSQCGSTWYQPQYVGSSVQYVVVNPPK</sequence>
<accession>A0AAX4HJV5</accession>
<dbReference type="RefSeq" id="WP_321390335.1">
    <property type="nucleotide sequence ID" value="NZ_CP139487.1"/>
</dbReference>
<organism evidence="2 3">
    <name type="scientific">Peredibacter starrii</name>
    <dbReference type="NCBI Taxonomy" id="28202"/>
    <lineage>
        <taxon>Bacteria</taxon>
        <taxon>Pseudomonadati</taxon>
        <taxon>Bdellovibrionota</taxon>
        <taxon>Bacteriovoracia</taxon>
        <taxon>Bacteriovoracales</taxon>
        <taxon>Bacteriovoracaceae</taxon>
        <taxon>Peredibacter</taxon>
    </lineage>
</organism>
<feature type="chain" id="PRO_5043545204" evidence="1">
    <location>
        <begin position="20"/>
        <end position="127"/>
    </location>
</feature>
<name>A0AAX4HJV5_9BACT</name>
<dbReference type="AlphaFoldDB" id="A0AAX4HJV5"/>
<proteinExistence type="predicted"/>
<keyword evidence="1" id="KW-0732">Signal</keyword>
<evidence type="ECO:0000256" key="1">
    <source>
        <dbReference type="SAM" id="SignalP"/>
    </source>
</evidence>
<evidence type="ECO:0000313" key="3">
    <source>
        <dbReference type="Proteomes" id="UP001324634"/>
    </source>
</evidence>
<keyword evidence="3" id="KW-1185">Reference proteome</keyword>
<dbReference type="KEGG" id="psti:SOO65_12490"/>
<feature type="signal peptide" evidence="1">
    <location>
        <begin position="1"/>
        <end position="19"/>
    </location>
</feature>
<dbReference type="Proteomes" id="UP001324634">
    <property type="component" value="Chromosome"/>
</dbReference>
<dbReference type="EMBL" id="CP139487">
    <property type="protein sequence ID" value="WPU63507.1"/>
    <property type="molecule type" value="Genomic_DNA"/>
</dbReference>
<evidence type="ECO:0000313" key="2">
    <source>
        <dbReference type="EMBL" id="WPU63507.1"/>
    </source>
</evidence>
<gene>
    <name evidence="2" type="ORF">SOO65_12490</name>
</gene>